<dbReference type="RefSeq" id="WP_345476652.1">
    <property type="nucleotide sequence ID" value="NZ_BAABLW010000002.1"/>
</dbReference>
<proteinExistence type="predicted"/>
<organism evidence="5 6">
    <name type="scientific">Nesterenkonia rhizosphaerae</name>
    <dbReference type="NCBI Taxonomy" id="1348272"/>
    <lineage>
        <taxon>Bacteria</taxon>
        <taxon>Bacillati</taxon>
        <taxon>Actinomycetota</taxon>
        <taxon>Actinomycetes</taxon>
        <taxon>Micrococcales</taxon>
        <taxon>Micrococcaceae</taxon>
        <taxon>Nesterenkonia</taxon>
    </lineage>
</organism>
<evidence type="ECO:0000256" key="3">
    <source>
        <dbReference type="ARBA" id="ARBA00023163"/>
    </source>
</evidence>
<name>A0ABP9FSV0_9MICC</name>
<keyword evidence="2" id="KW-0238">DNA-binding</keyword>
<dbReference type="InterPro" id="IPR000792">
    <property type="entry name" value="Tscrpt_reg_LuxR_C"/>
</dbReference>
<dbReference type="PANTHER" id="PTHR44688:SF16">
    <property type="entry name" value="DNA-BINDING TRANSCRIPTIONAL ACTIVATOR DEVR_DOSR"/>
    <property type="match status" value="1"/>
</dbReference>
<dbReference type="CDD" id="cd06170">
    <property type="entry name" value="LuxR_C_like"/>
    <property type="match status" value="1"/>
</dbReference>
<accession>A0ABP9FSV0</accession>
<evidence type="ECO:0000313" key="5">
    <source>
        <dbReference type="EMBL" id="GAA4914402.1"/>
    </source>
</evidence>
<dbReference type="PRINTS" id="PR00038">
    <property type="entry name" value="HTHLUXR"/>
</dbReference>
<feature type="domain" description="HTH luxR-type" evidence="4">
    <location>
        <begin position="822"/>
        <end position="887"/>
    </location>
</feature>
<keyword evidence="3" id="KW-0804">Transcription</keyword>
<dbReference type="Pfam" id="PF00196">
    <property type="entry name" value="GerE"/>
    <property type="match status" value="1"/>
</dbReference>
<dbReference type="Gene3D" id="3.40.50.300">
    <property type="entry name" value="P-loop containing nucleotide triphosphate hydrolases"/>
    <property type="match status" value="1"/>
</dbReference>
<dbReference type="PROSITE" id="PS50043">
    <property type="entry name" value="HTH_LUXR_2"/>
    <property type="match status" value="1"/>
</dbReference>
<evidence type="ECO:0000256" key="2">
    <source>
        <dbReference type="ARBA" id="ARBA00023125"/>
    </source>
</evidence>
<evidence type="ECO:0000313" key="6">
    <source>
        <dbReference type="Proteomes" id="UP001500368"/>
    </source>
</evidence>
<evidence type="ECO:0000259" key="4">
    <source>
        <dbReference type="PROSITE" id="PS50043"/>
    </source>
</evidence>
<dbReference type="EMBL" id="BAABLW010000002">
    <property type="protein sequence ID" value="GAA4914402.1"/>
    <property type="molecule type" value="Genomic_DNA"/>
</dbReference>
<dbReference type="SUPFAM" id="SSF52540">
    <property type="entry name" value="P-loop containing nucleoside triphosphate hydrolases"/>
    <property type="match status" value="1"/>
</dbReference>
<dbReference type="PANTHER" id="PTHR44688">
    <property type="entry name" value="DNA-BINDING TRANSCRIPTIONAL ACTIVATOR DEVR_DOSR"/>
    <property type="match status" value="1"/>
</dbReference>
<dbReference type="SMART" id="SM00421">
    <property type="entry name" value="HTH_LUXR"/>
    <property type="match status" value="1"/>
</dbReference>
<gene>
    <name evidence="5" type="ORF">GCM10025790_06660</name>
</gene>
<sequence length="893" mass="98071">MPISPSFHVPAMASDVVPRPRITSLITNTVRNAQLTLLVTPPGGGKTSAAAHWAAAWQDSPVAWLNADAASSGWEFFTDLVAELEEVLQLAGLGKALGGLTEARPLRRMSSVLARELRNRRVGVVVVIDHSEALTDESLKLVRTLTAQVSGLRFLLLATYLSENLQLQIVPELQGDIIGSRQLLLTPTEARTALAAAGLTQVHQSVLETVTTPIMVRALIRHAQRQGQRLVTSETVHSLKEELAVQSMRRVLAENSLGNDPQALLLLGLAPALDAQLIAALLEITVPAADAVIAEMEQFGLGTRDEHGVFRLDAVLSPGLRELAQERLEPAQLRRAHQVIAGWHAEHQHPWEAVQHAYRAFDWDLIARQALLHFNELQAIGREDFSQILDSVPSAVVRKYPFVGWFRMVMLAERPDVTLTALRTVGEEVLSQVDTSASDFGRVVSQTVTFAHHRLLGNFELADQLASEVLPQIEKLRVVSSAWVDELPEDHRFLVEAARSWVATAMRQYSASTKLFLGDHRAALSLIEPIVVPLVDSDGTFQWRALYSAGLKALILATAGNIAATREVLSWIGSFELPPGWNESYSGAPACIASAAVALVDRRPETARAELERIKQFQGDTELWVFILDLRSRIASYFHETGMVSYIATELHTRRSAPPTSRYMQVHLQTRAVATAAAAGALDSARKHLERGWDLDYPGRPGVALERAEAVLALYEKDWEKARRISRQILETYQGMTPREEISLRLCWTQAEAALAGAGSADASQSVAGEQFLAALALADECGSPSDVLIIPPERLLALLRERAPHRADLFAAVEERLSGSSDVAAPELSEAELRVLAELAHSESRAVIAHRLHLSENTVKTHLRRIYRKMDVHSRTEALELAYAVGLLAPED</sequence>
<comment type="caution">
    <text evidence="5">The sequence shown here is derived from an EMBL/GenBank/DDBJ whole genome shotgun (WGS) entry which is preliminary data.</text>
</comment>
<protein>
    <recommendedName>
        <fullName evidence="4">HTH luxR-type domain-containing protein</fullName>
    </recommendedName>
</protein>
<evidence type="ECO:0000256" key="1">
    <source>
        <dbReference type="ARBA" id="ARBA00023015"/>
    </source>
</evidence>
<dbReference type="Proteomes" id="UP001500368">
    <property type="component" value="Unassembled WGS sequence"/>
</dbReference>
<dbReference type="Gene3D" id="1.10.10.10">
    <property type="entry name" value="Winged helix-like DNA-binding domain superfamily/Winged helix DNA-binding domain"/>
    <property type="match status" value="1"/>
</dbReference>
<keyword evidence="1" id="KW-0805">Transcription regulation</keyword>
<keyword evidence="6" id="KW-1185">Reference proteome</keyword>
<dbReference type="InterPro" id="IPR016032">
    <property type="entry name" value="Sig_transdc_resp-reg_C-effctor"/>
</dbReference>
<dbReference type="InterPro" id="IPR036388">
    <property type="entry name" value="WH-like_DNA-bd_sf"/>
</dbReference>
<dbReference type="InterPro" id="IPR027417">
    <property type="entry name" value="P-loop_NTPase"/>
</dbReference>
<reference evidence="6" key="1">
    <citation type="journal article" date="2019" name="Int. J. Syst. Evol. Microbiol.">
        <title>The Global Catalogue of Microorganisms (GCM) 10K type strain sequencing project: providing services to taxonomists for standard genome sequencing and annotation.</title>
        <authorList>
            <consortium name="The Broad Institute Genomics Platform"/>
            <consortium name="The Broad Institute Genome Sequencing Center for Infectious Disease"/>
            <person name="Wu L."/>
            <person name="Ma J."/>
        </authorList>
    </citation>
    <scope>NUCLEOTIDE SEQUENCE [LARGE SCALE GENOMIC DNA]</scope>
    <source>
        <strain evidence="6">JCM 19129</strain>
    </source>
</reference>
<dbReference type="SUPFAM" id="SSF46894">
    <property type="entry name" value="C-terminal effector domain of the bipartite response regulators"/>
    <property type="match status" value="1"/>
</dbReference>